<keyword evidence="5" id="KW-0539">Nucleus</keyword>
<evidence type="ECO:0000256" key="1">
    <source>
        <dbReference type="ARBA" id="ARBA00004123"/>
    </source>
</evidence>
<protein>
    <submittedName>
        <fullName evidence="7">Uncharacterized protein</fullName>
    </submittedName>
</protein>
<feature type="compositionally biased region" description="Basic and acidic residues" evidence="6">
    <location>
        <begin position="107"/>
        <end position="118"/>
    </location>
</feature>
<comment type="subcellular location">
    <subcellularLocation>
        <location evidence="1">Nucleus</location>
    </subcellularLocation>
</comment>
<evidence type="ECO:0000313" key="8">
    <source>
        <dbReference type="Proteomes" id="UP001476247"/>
    </source>
</evidence>
<evidence type="ECO:0000313" key="7">
    <source>
        <dbReference type="EMBL" id="GAA5805327.1"/>
    </source>
</evidence>
<dbReference type="InterPro" id="IPR038753">
    <property type="entry name" value="NFKBIL1"/>
</dbReference>
<reference evidence="7 8" key="1">
    <citation type="submission" date="2024-04" db="EMBL/GenBank/DDBJ databases">
        <title>genome sequences of Mucor flavus KT1a and Helicostylum pulchrum KT1b strains isolation_sourced from the surface of a dry-aged beef.</title>
        <authorList>
            <person name="Toyotome T."/>
            <person name="Hosono M."/>
            <person name="Torimaru M."/>
            <person name="Fukuda K."/>
            <person name="Mikami N."/>
        </authorList>
    </citation>
    <scope>NUCLEOTIDE SEQUENCE [LARGE SCALE GENOMIC DNA]</scope>
    <source>
        <strain evidence="7 8">KT1b</strain>
    </source>
</reference>
<keyword evidence="4" id="KW-0040">ANK repeat</keyword>
<dbReference type="Proteomes" id="UP001476247">
    <property type="component" value="Unassembled WGS sequence"/>
</dbReference>
<feature type="compositionally biased region" description="Basic and acidic residues" evidence="6">
    <location>
        <begin position="126"/>
        <end position="140"/>
    </location>
</feature>
<keyword evidence="8" id="KW-1185">Reference proteome</keyword>
<sequence length="266" mass="32272">MPKLRYKEKESSRSEHKSSKHKSSKHKSSKHKPSSKPYKLPTLYEEESGWVPQRHEEDEWRQHLFEVMMDDEGQDPFYSGYDHVQPTPSMTDEEHRQHIVSGMYQRTHKEEIEAEEKRKAHKAKKKQEANEAKEKMKKEDEERKRVYNIYNQLEQLKRVKKEYEEYIEKWKRLDMLEVICKKDIPWPIVSREFSFESVRSFLSDNSDSTEMKKNIRKEQTRYHPDKFITKYIKKFKGSEKEKQGVITHVNEISGWINELWTQLFKS</sequence>
<dbReference type="EMBL" id="BAABUJ010000044">
    <property type="protein sequence ID" value="GAA5805327.1"/>
    <property type="molecule type" value="Genomic_DNA"/>
</dbReference>
<feature type="compositionally biased region" description="Basic and acidic residues" evidence="6">
    <location>
        <begin position="1"/>
        <end position="17"/>
    </location>
</feature>
<dbReference type="PANTHER" id="PTHR15263:SF1">
    <property type="entry name" value="NF-KAPPA-B INHIBITOR-LIKE PROTEIN 1"/>
    <property type="match status" value="1"/>
</dbReference>
<evidence type="ECO:0000256" key="6">
    <source>
        <dbReference type="SAM" id="MobiDB-lite"/>
    </source>
</evidence>
<comment type="caution">
    <text evidence="7">The sequence shown here is derived from an EMBL/GenBank/DDBJ whole genome shotgun (WGS) entry which is preliminary data.</text>
</comment>
<evidence type="ECO:0000256" key="5">
    <source>
        <dbReference type="ARBA" id="ARBA00023242"/>
    </source>
</evidence>
<name>A0ABP9YGC2_9FUNG</name>
<keyword evidence="3" id="KW-0677">Repeat</keyword>
<gene>
    <name evidence="7" type="ORF">HPULCUR_010842</name>
</gene>
<dbReference type="PANTHER" id="PTHR15263">
    <property type="entry name" value="I-KAPPA-B-LIKE PROTEIN IKBL"/>
    <property type="match status" value="1"/>
</dbReference>
<organism evidence="7 8">
    <name type="scientific">Helicostylum pulchrum</name>
    <dbReference type="NCBI Taxonomy" id="562976"/>
    <lineage>
        <taxon>Eukaryota</taxon>
        <taxon>Fungi</taxon>
        <taxon>Fungi incertae sedis</taxon>
        <taxon>Mucoromycota</taxon>
        <taxon>Mucoromycotina</taxon>
        <taxon>Mucoromycetes</taxon>
        <taxon>Mucorales</taxon>
        <taxon>Mucorineae</taxon>
        <taxon>Mucoraceae</taxon>
        <taxon>Helicostylum</taxon>
    </lineage>
</organism>
<feature type="compositionally biased region" description="Basic residues" evidence="6">
    <location>
        <begin position="18"/>
        <end position="34"/>
    </location>
</feature>
<keyword evidence="2" id="KW-0597">Phosphoprotein</keyword>
<evidence type="ECO:0000256" key="4">
    <source>
        <dbReference type="ARBA" id="ARBA00023043"/>
    </source>
</evidence>
<evidence type="ECO:0000256" key="2">
    <source>
        <dbReference type="ARBA" id="ARBA00022553"/>
    </source>
</evidence>
<feature type="region of interest" description="Disordered" evidence="6">
    <location>
        <begin position="105"/>
        <end position="140"/>
    </location>
</feature>
<proteinExistence type="predicted"/>
<feature type="region of interest" description="Disordered" evidence="6">
    <location>
        <begin position="1"/>
        <end position="54"/>
    </location>
</feature>
<accession>A0ABP9YGC2</accession>
<evidence type="ECO:0000256" key="3">
    <source>
        <dbReference type="ARBA" id="ARBA00022737"/>
    </source>
</evidence>